<organism evidence="1">
    <name type="scientific">Leclercia adecarboxylata</name>
    <dbReference type="NCBI Taxonomy" id="83655"/>
    <lineage>
        <taxon>Bacteria</taxon>
        <taxon>Pseudomonadati</taxon>
        <taxon>Pseudomonadota</taxon>
        <taxon>Gammaproteobacteria</taxon>
        <taxon>Enterobacterales</taxon>
        <taxon>Enterobacteriaceae</taxon>
        <taxon>Leclercia</taxon>
    </lineage>
</organism>
<evidence type="ECO:0000313" key="1">
    <source>
        <dbReference type="EMBL" id="QBQ66560.1"/>
    </source>
</evidence>
<sequence>MTTHAAEFCTLDEVNRLKIIQDIVDRHLITQMAAHSLGITDDLSADVFRRIIPNLARLVWLTVVVKNPAIFICNKKCGAGCLPVSRRQPTDDSQSAKMIQTGNAPPHRGIHHIYKLTL</sequence>
<dbReference type="AlphaFoldDB" id="A0A482LYR2"/>
<proteinExistence type="predicted"/>
<geneLocation type="plasmid" evidence="1">
    <name>p707804-3FII</name>
</geneLocation>
<dbReference type="EMBL" id="MH909329">
    <property type="protein sequence ID" value="QBQ66560.1"/>
    <property type="molecule type" value="Genomic_DNA"/>
</dbReference>
<protein>
    <submittedName>
        <fullName evidence="1">Uncharacterized protein</fullName>
    </submittedName>
</protein>
<keyword evidence="1" id="KW-0614">Plasmid</keyword>
<accession>A0A482LYR2</accession>
<reference evidence="1" key="1">
    <citation type="submission" date="2018-09" db="EMBL/GenBank/DDBJ databases">
        <authorList>
            <person name="Yuan Q."/>
            <person name="Jiang X."/>
            <person name="Jing Y."/>
            <person name="Cheng Q."/>
            <person name="Zhou D."/>
        </authorList>
    </citation>
    <scope>NUCLEOTIDE SEQUENCE</scope>
    <source>
        <strain evidence="1">150707804</strain>
        <plasmid evidence="1">p707804-3FII</plasmid>
    </source>
</reference>
<name>A0A482LYR2_9ENTR</name>